<dbReference type="GeneID" id="17263662"/>
<dbReference type="PaxDb" id="2903-EOD17514"/>
<dbReference type="RefSeq" id="XP_005769943.1">
    <property type="nucleotide sequence ID" value="XM_005769886.1"/>
</dbReference>
<sequence length="256" mass="27728">MRISVQRRLGLPLDMACQAAAAGKKDSKQEDPRRVSAMLLSMFRSIRHKYTLRRLILALRAAWGTAVRIEPPNHLGAPGKNYFFWQEPDVLYPPPPQPVALHAAEHGCTGNLYRSEKDFLVQGRIDCGGGTPGKPPAPKVEKGGCPDGVPPPTDRKRCPSHDPKCGCHGPLMGKGMVGWAGGSAGPDFFVYSAHMDPARCAVGGCVATHWSHDHTVWAEVADDETWAAIGKLYALPVRKGGMTFFAKEVPISVGWA</sequence>
<dbReference type="Proteomes" id="UP000013827">
    <property type="component" value="Unassembled WGS sequence"/>
</dbReference>
<protein>
    <submittedName>
        <fullName evidence="1">Uncharacterized protein</fullName>
    </submittedName>
</protein>
<keyword evidence="2" id="KW-1185">Reference proteome</keyword>
<dbReference type="HOGENOM" id="CLU_1087512_0_0_1"/>
<reference evidence="1" key="2">
    <citation type="submission" date="2024-10" db="UniProtKB">
        <authorList>
            <consortium name="EnsemblProtists"/>
        </authorList>
    </citation>
    <scope>IDENTIFICATION</scope>
</reference>
<name>A0A0D3J1X9_EMIH1</name>
<proteinExistence type="predicted"/>
<dbReference type="KEGG" id="ehx:EMIHUDRAFT_118556"/>
<dbReference type="EnsemblProtists" id="EOD17514">
    <property type="protein sequence ID" value="EOD17514"/>
    <property type="gene ID" value="EMIHUDRAFT_118556"/>
</dbReference>
<dbReference type="AlphaFoldDB" id="A0A0D3J1X9"/>
<evidence type="ECO:0000313" key="2">
    <source>
        <dbReference type="Proteomes" id="UP000013827"/>
    </source>
</evidence>
<organism evidence="1 2">
    <name type="scientific">Emiliania huxleyi (strain CCMP1516)</name>
    <dbReference type="NCBI Taxonomy" id="280463"/>
    <lineage>
        <taxon>Eukaryota</taxon>
        <taxon>Haptista</taxon>
        <taxon>Haptophyta</taxon>
        <taxon>Prymnesiophyceae</taxon>
        <taxon>Isochrysidales</taxon>
        <taxon>Noelaerhabdaceae</taxon>
        <taxon>Emiliania</taxon>
    </lineage>
</organism>
<reference evidence="2" key="1">
    <citation type="journal article" date="2013" name="Nature">
        <title>Pan genome of the phytoplankton Emiliania underpins its global distribution.</title>
        <authorList>
            <person name="Read B.A."/>
            <person name="Kegel J."/>
            <person name="Klute M.J."/>
            <person name="Kuo A."/>
            <person name="Lefebvre S.C."/>
            <person name="Maumus F."/>
            <person name="Mayer C."/>
            <person name="Miller J."/>
            <person name="Monier A."/>
            <person name="Salamov A."/>
            <person name="Young J."/>
            <person name="Aguilar M."/>
            <person name="Claverie J.M."/>
            <person name="Frickenhaus S."/>
            <person name="Gonzalez K."/>
            <person name="Herman E.K."/>
            <person name="Lin Y.C."/>
            <person name="Napier J."/>
            <person name="Ogata H."/>
            <person name="Sarno A.F."/>
            <person name="Shmutz J."/>
            <person name="Schroeder D."/>
            <person name="de Vargas C."/>
            <person name="Verret F."/>
            <person name="von Dassow P."/>
            <person name="Valentin K."/>
            <person name="Van de Peer Y."/>
            <person name="Wheeler G."/>
            <person name="Dacks J.B."/>
            <person name="Delwiche C.F."/>
            <person name="Dyhrman S.T."/>
            <person name="Glockner G."/>
            <person name="John U."/>
            <person name="Richards T."/>
            <person name="Worden A.Z."/>
            <person name="Zhang X."/>
            <person name="Grigoriev I.V."/>
            <person name="Allen A.E."/>
            <person name="Bidle K."/>
            <person name="Borodovsky M."/>
            <person name="Bowler C."/>
            <person name="Brownlee C."/>
            <person name="Cock J.M."/>
            <person name="Elias M."/>
            <person name="Gladyshev V.N."/>
            <person name="Groth M."/>
            <person name="Guda C."/>
            <person name="Hadaegh A."/>
            <person name="Iglesias-Rodriguez M.D."/>
            <person name="Jenkins J."/>
            <person name="Jones B.M."/>
            <person name="Lawson T."/>
            <person name="Leese F."/>
            <person name="Lindquist E."/>
            <person name="Lobanov A."/>
            <person name="Lomsadze A."/>
            <person name="Malik S.B."/>
            <person name="Marsh M.E."/>
            <person name="Mackinder L."/>
            <person name="Mock T."/>
            <person name="Mueller-Roeber B."/>
            <person name="Pagarete A."/>
            <person name="Parker M."/>
            <person name="Probert I."/>
            <person name="Quesneville H."/>
            <person name="Raines C."/>
            <person name="Rensing S.A."/>
            <person name="Riano-Pachon D.M."/>
            <person name="Richier S."/>
            <person name="Rokitta S."/>
            <person name="Shiraiwa Y."/>
            <person name="Soanes D.M."/>
            <person name="van der Giezen M."/>
            <person name="Wahlund T.M."/>
            <person name="Williams B."/>
            <person name="Wilson W."/>
            <person name="Wolfe G."/>
            <person name="Wurch L.L."/>
        </authorList>
    </citation>
    <scope>NUCLEOTIDE SEQUENCE</scope>
</reference>
<accession>A0A0D3J1X9</accession>
<evidence type="ECO:0000313" key="1">
    <source>
        <dbReference type="EnsemblProtists" id="EOD17514"/>
    </source>
</evidence>